<dbReference type="GO" id="GO:0005634">
    <property type="term" value="C:nucleus"/>
    <property type="evidence" value="ECO:0007669"/>
    <property type="project" value="TreeGrafter"/>
</dbReference>
<dbReference type="GO" id="GO:0000981">
    <property type="term" value="F:DNA-binding transcription factor activity, RNA polymerase II-specific"/>
    <property type="evidence" value="ECO:0007669"/>
    <property type="project" value="TreeGrafter"/>
</dbReference>
<keyword evidence="2" id="KW-0862">Zinc</keyword>
<comment type="caution">
    <text evidence="5">The sequence shown here is derived from an EMBL/GenBank/DDBJ whole genome shotgun (WGS) entry which is preliminary data.</text>
</comment>
<keyword evidence="1 3" id="KW-0479">Metal-binding</keyword>
<evidence type="ECO:0000313" key="5">
    <source>
        <dbReference type="EMBL" id="KRX87219.1"/>
    </source>
</evidence>
<keyword evidence="1 3" id="KW-0863">Zinc-finger</keyword>
<dbReference type="InterPro" id="IPR034078">
    <property type="entry name" value="NFX1_fam"/>
</dbReference>
<proteinExistence type="predicted"/>
<dbReference type="AlphaFoldDB" id="A0A0V0XHS5"/>
<dbReference type="GO" id="GO:0000977">
    <property type="term" value="F:RNA polymerase II transcription regulatory region sequence-specific DNA binding"/>
    <property type="evidence" value="ECO:0007669"/>
    <property type="project" value="TreeGrafter"/>
</dbReference>
<dbReference type="InterPro" id="IPR001841">
    <property type="entry name" value="Znf_RING"/>
</dbReference>
<organism evidence="5 6">
    <name type="scientific">Trichinella pseudospiralis</name>
    <name type="common">Parasitic roundworm</name>
    <dbReference type="NCBI Taxonomy" id="6337"/>
    <lineage>
        <taxon>Eukaryota</taxon>
        <taxon>Metazoa</taxon>
        <taxon>Ecdysozoa</taxon>
        <taxon>Nematoda</taxon>
        <taxon>Enoplea</taxon>
        <taxon>Dorylaimia</taxon>
        <taxon>Trichinellida</taxon>
        <taxon>Trichinellidae</taxon>
        <taxon>Trichinella</taxon>
    </lineage>
</organism>
<dbReference type="GO" id="GO:0008270">
    <property type="term" value="F:zinc ion binding"/>
    <property type="evidence" value="ECO:0007669"/>
    <property type="project" value="UniProtKB-KW"/>
</dbReference>
<evidence type="ECO:0000256" key="3">
    <source>
        <dbReference type="PROSITE-ProRule" id="PRU00175"/>
    </source>
</evidence>
<dbReference type="Proteomes" id="UP000054815">
    <property type="component" value="Unassembled WGS sequence"/>
</dbReference>
<reference evidence="5 6" key="1">
    <citation type="submission" date="2015-01" db="EMBL/GenBank/DDBJ databases">
        <title>Evolution of Trichinella species and genotypes.</title>
        <authorList>
            <person name="Korhonen P.K."/>
            <person name="Edoardo P."/>
            <person name="Giuseppe L.R."/>
            <person name="Gasser R.B."/>
        </authorList>
    </citation>
    <scope>NUCLEOTIDE SEQUENCE [LARGE SCALE GENOMIC DNA]</scope>
    <source>
        <strain evidence="5">ISS141</strain>
    </source>
</reference>
<gene>
    <name evidence="5" type="primary">nfx1</name>
    <name evidence="5" type="ORF">T4E_6976</name>
</gene>
<evidence type="ECO:0000256" key="1">
    <source>
        <dbReference type="ARBA" id="ARBA00022771"/>
    </source>
</evidence>
<feature type="domain" description="RING-type" evidence="4">
    <location>
        <begin position="59"/>
        <end position="107"/>
    </location>
</feature>
<dbReference type="STRING" id="6337.A0A0V0XHS5"/>
<dbReference type="InterPro" id="IPR011011">
    <property type="entry name" value="Znf_FYVE_PHD"/>
</dbReference>
<protein>
    <submittedName>
        <fullName evidence="5">Transcriptional repressor NF-X1-like protein</fullName>
    </submittedName>
</protein>
<name>A0A0V0XHS5_TRIPS</name>
<evidence type="ECO:0000259" key="4">
    <source>
        <dbReference type="PROSITE" id="PS50089"/>
    </source>
</evidence>
<dbReference type="EMBL" id="JYDU01000301">
    <property type="protein sequence ID" value="KRX87219.1"/>
    <property type="molecule type" value="Genomic_DNA"/>
</dbReference>
<accession>A0A0V0XHS5</accession>
<evidence type="ECO:0000256" key="2">
    <source>
        <dbReference type="ARBA" id="ARBA00022833"/>
    </source>
</evidence>
<dbReference type="PANTHER" id="PTHR12360">
    <property type="entry name" value="NUCLEAR TRANSCRIPTION FACTOR, X-BOX BINDING 1 NFX1"/>
    <property type="match status" value="1"/>
</dbReference>
<evidence type="ECO:0000313" key="6">
    <source>
        <dbReference type="Proteomes" id="UP000054815"/>
    </source>
</evidence>
<sequence length="231" mass="26268">MPNSLLKKCSRVTSNADFALPKFLKDALFYSNAHEQRKAETFISPDIVASYMKNEEQSCLICLKAFTEEQGIWSCKVCPCLIHGNCVERWAAVNGDFDGTWCCPGCRKSYSCWPSKKCYCGKATRMQNENIECFSCDMKCGKRLLPQKLSTYWKCQHVCQRICHPGPCGRCMSFAAAPCYCGRLMKMGNCSDLIDDRSCDLRYCKRDGRFQDKFSLSNFTGYGIHYFIGSS</sequence>
<dbReference type="PROSITE" id="PS50089">
    <property type="entry name" value="ZF_RING_2"/>
    <property type="match status" value="1"/>
</dbReference>
<dbReference type="SUPFAM" id="SSF57903">
    <property type="entry name" value="FYVE/PHD zinc finger"/>
    <property type="match status" value="1"/>
</dbReference>